<name>A0ABQ9FV67_TEGGR</name>
<evidence type="ECO:0000313" key="3">
    <source>
        <dbReference type="EMBL" id="KAJ8321119.1"/>
    </source>
</evidence>
<dbReference type="Gene3D" id="2.130.10.30">
    <property type="entry name" value="Regulator of chromosome condensation 1/beta-lactamase-inhibitor protein II"/>
    <property type="match status" value="2"/>
</dbReference>
<dbReference type="PROSITE" id="PS00626">
    <property type="entry name" value="RCC1_2"/>
    <property type="match status" value="1"/>
</dbReference>
<evidence type="ECO:0000256" key="1">
    <source>
        <dbReference type="PROSITE-ProRule" id="PRU00235"/>
    </source>
</evidence>
<dbReference type="PRINTS" id="PR00633">
    <property type="entry name" value="RCCNDNSATION"/>
</dbReference>
<dbReference type="InterPro" id="IPR000408">
    <property type="entry name" value="Reg_chr_condens"/>
</dbReference>
<comment type="caution">
    <text evidence="3">The sequence shown here is derived from an EMBL/GenBank/DDBJ whole genome shotgun (WGS) entry which is preliminary data.</text>
</comment>
<accession>A0ABQ9FV67</accession>
<evidence type="ECO:0008006" key="5">
    <source>
        <dbReference type="Google" id="ProtNLM"/>
    </source>
</evidence>
<organism evidence="3 4">
    <name type="scientific">Tegillarca granosa</name>
    <name type="common">Malaysian cockle</name>
    <name type="synonym">Anadara granosa</name>
    <dbReference type="NCBI Taxonomy" id="220873"/>
    <lineage>
        <taxon>Eukaryota</taxon>
        <taxon>Metazoa</taxon>
        <taxon>Spiralia</taxon>
        <taxon>Lophotrochozoa</taxon>
        <taxon>Mollusca</taxon>
        <taxon>Bivalvia</taxon>
        <taxon>Autobranchia</taxon>
        <taxon>Pteriomorphia</taxon>
        <taxon>Arcoida</taxon>
        <taxon>Arcoidea</taxon>
        <taxon>Arcidae</taxon>
        <taxon>Tegillarca</taxon>
    </lineage>
</organism>
<evidence type="ECO:0000313" key="4">
    <source>
        <dbReference type="Proteomes" id="UP001217089"/>
    </source>
</evidence>
<dbReference type="InterPro" id="IPR028641">
    <property type="entry name" value="RCC2"/>
</dbReference>
<dbReference type="Pfam" id="PF00415">
    <property type="entry name" value="RCC1"/>
    <property type="match status" value="2"/>
</dbReference>
<reference evidence="3 4" key="1">
    <citation type="submission" date="2022-12" db="EMBL/GenBank/DDBJ databases">
        <title>Chromosome-level genome of Tegillarca granosa.</title>
        <authorList>
            <person name="Kim J."/>
        </authorList>
    </citation>
    <scope>NUCLEOTIDE SEQUENCE [LARGE SCALE GENOMIC DNA]</scope>
    <source>
        <strain evidence="3">Teg-2019</strain>
        <tissue evidence="3">Adductor muscle</tissue>
    </source>
</reference>
<dbReference type="EMBL" id="JARBDR010000141">
    <property type="protein sequence ID" value="KAJ8321119.1"/>
    <property type="molecule type" value="Genomic_DNA"/>
</dbReference>
<evidence type="ECO:0000256" key="2">
    <source>
        <dbReference type="SAM" id="MobiDB-lite"/>
    </source>
</evidence>
<feature type="compositionally biased region" description="Acidic residues" evidence="2">
    <location>
        <begin position="26"/>
        <end position="36"/>
    </location>
</feature>
<dbReference type="PROSITE" id="PS50012">
    <property type="entry name" value="RCC1_3"/>
    <property type="match status" value="2"/>
</dbReference>
<dbReference type="InterPro" id="IPR009091">
    <property type="entry name" value="RCC1/BLIP-II"/>
</dbReference>
<protein>
    <recommendedName>
        <fullName evidence="5">Protein RCC2</fullName>
    </recommendedName>
</protein>
<gene>
    <name evidence="3" type="ORF">KUTeg_002706</name>
</gene>
<proteinExistence type="predicted"/>
<dbReference type="Proteomes" id="UP001217089">
    <property type="component" value="Unassembled WGS sequence"/>
</dbReference>
<feature type="repeat" description="RCC1" evidence="1">
    <location>
        <begin position="124"/>
        <end position="175"/>
    </location>
</feature>
<keyword evidence="4" id="KW-1185">Reference proteome</keyword>
<dbReference type="PANTHER" id="PTHR46207:SF1">
    <property type="entry name" value="PROTEIN RCC2"/>
    <property type="match status" value="1"/>
</dbReference>
<feature type="repeat" description="RCC1" evidence="1">
    <location>
        <begin position="227"/>
        <end position="281"/>
    </location>
</feature>
<dbReference type="PANTHER" id="PTHR46207">
    <property type="entry name" value="PROTEIN RCC2"/>
    <property type="match status" value="1"/>
</dbReference>
<dbReference type="SUPFAM" id="SSF50985">
    <property type="entry name" value="RCC1/BLIP-II"/>
    <property type="match status" value="1"/>
</dbReference>
<sequence>MPPVKKRTADGDGKPVIKRKKKKDGDSDDDFEDDAGGDVANNGSESVGQYDVTLEGSMLTGELLFCGGSNWDLVGRKQVPKGVKNGGGPNLWSPHRICNMLGVKVRTVRSGCSACHSVAITADGKAMTWGRNDLGQLGLGDTKRRDLPTEVPLLEGLNIIDAAVGRNHTLFLTGIKHICYKGPPIRTLAAGAEFSMIGDIRGNLYSFGLPEYGQLGSNRSIVVAADESLVSWGVSPTYGELGYGDSKPKSSSTPQEVKTTEGSYIQSVSCGFGHTLLIARTDSDEDKERVGKFPVFTP</sequence>
<feature type="region of interest" description="Disordered" evidence="2">
    <location>
        <begin position="1"/>
        <end position="47"/>
    </location>
</feature>